<dbReference type="InterPro" id="IPR049448">
    <property type="entry name" value="ACAD9/ACADV-like_C"/>
</dbReference>
<dbReference type="SUPFAM" id="SSF56645">
    <property type="entry name" value="Acyl-CoA dehydrogenase NM domain-like"/>
    <property type="match status" value="1"/>
</dbReference>
<dbReference type="OMA" id="FAWTERE"/>
<keyword evidence="4" id="KW-0274">FAD</keyword>
<protein>
    <recommendedName>
        <fullName evidence="8">ACAD9/ACADV-like C-terminal domain-containing protein</fullName>
    </recommendedName>
</protein>
<dbReference type="EMBL" id="JAPWDV010000001">
    <property type="protein sequence ID" value="KAJ6221492.1"/>
    <property type="molecule type" value="Genomic_DNA"/>
</dbReference>
<evidence type="ECO:0000256" key="7">
    <source>
        <dbReference type="ARBA" id="ARBA00023128"/>
    </source>
</evidence>
<dbReference type="PANTHER" id="PTHR43884">
    <property type="entry name" value="ACYL-COA DEHYDROGENASE"/>
    <property type="match status" value="1"/>
</dbReference>
<evidence type="ECO:0000313" key="9">
    <source>
        <dbReference type="EMBL" id="KAJ6221492.1"/>
    </source>
</evidence>
<dbReference type="PANTHER" id="PTHR43884:SF9">
    <property type="entry name" value="COMPLEX I ASSEMBLY FACTOR ACAD9, MITOCHONDRIAL"/>
    <property type="match status" value="1"/>
</dbReference>
<evidence type="ECO:0000256" key="3">
    <source>
        <dbReference type="ARBA" id="ARBA00022630"/>
    </source>
</evidence>
<dbReference type="InterPro" id="IPR037069">
    <property type="entry name" value="AcylCoA_DH/ox_N_sf"/>
</dbReference>
<comment type="caution">
    <text evidence="9">The sequence shown here is derived from an EMBL/GenBank/DDBJ whole genome shotgun (WGS) entry which is preliminary data.</text>
</comment>
<evidence type="ECO:0000256" key="5">
    <source>
        <dbReference type="ARBA" id="ARBA00022946"/>
    </source>
</evidence>
<dbReference type="Gene3D" id="2.40.110.10">
    <property type="entry name" value="Butyryl-CoA Dehydrogenase, subunit A, domain 2"/>
    <property type="match status" value="1"/>
</dbReference>
<reference evidence="9" key="1">
    <citation type="submission" date="2022-12" db="EMBL/GenBank/DDBJ databases">
        <title>Genome assemblies of Blomia tropicalis.</title>
        <authorList>
            <person name="Cui Y."/>
        </authorList>
    </citation>
    <scope>NUCLEOTIDE SEQUENCE</scope>
    <source>
        <tissue evidence="9">Adult mites</tissue>
    </source>
</reference>
<accession>A0A9Q0MC56</accession>
<name>A0A9Q0MC56_BLOTA</name>
<comment type="cofactor">
    <cofactor evidence="1">
        <name>FAD</name>
        <dbReference type="ChEBI" id="CHEBI:57692"/>
    </cofactor>
</comment>
<dbReference type="GO" id="GO:0005739">
    <property type="term" value="C:mitochondrion"/>
    <property type="evidence" value="ECO:0007669"/>
    <property type="project" value="UniProtKB-SubCell"/>
</dbReference>
<keyword evidence="7" id="KW-0496">Mitochondrion</keyword>
<evidence type="ECO:0000313" key="10">
    <source>
        <dbReference type="Proteomes" id="UP001142055"/>
    </source>
</evidence>
<organism evidence="9 10">
    <name type="scientific">Blomia tropicalis</name>
    <name type="common">Mite</name>
    <dbReference type="NCBI Taxonomy" id="40697"/>
    <lineage>
        <taxon>Eukaryota</taxon>
        <taxon>Metazoa</taxon>
        <taxon>Ecdysozoa</taxon>
        <taxon>Arthropoda</taxon>
        <taxon>Chelicerata</taxon>
        <taxon>Arachnida</taxon>
        <taxon>Acari</taxon>
        <taxon>Acariformes</taxon>
        <taxon>Sarcoptiformes</taxon>
        <taxon>Astigmata</taxon>
        <taxon>Glycyphagoidea</taxon>
        <taxon>Echimyopodidae</taxon>
        <taxon>Blomia</taxon>
    </lineage>
</organism>
<feature type="domain" description="ACAD9/ACADV-like C-terminal" evidence="8">
    <location>
        <begin position="557"/>
        <end position="674"/>
    </location>
</feature>
<keyword evidence="5" id="KW-0809">Transit peptide</keyword>
<dbReference type="Proteomes" id="UP001142055">
    <property type="component" value="Chromosome 1"/>
</dbReference>
<dbReference type="GO" id="GO:0003995">
    <property type="term" value="F:acyl-CoA dehydrogenase activity"/>
    <property type="evidence" value="ECO:0007669"/>
    <property type="project" value="TreeGrafter"/>
</dbReference>
<dbReference type="Gene3D" id="1.10.540.10">
    <property type="entry name" value="Acyl-CoA dehydrogenase/oxidase, N-terminal domain"/>
    <property type="match status" value="1"/>
</dbReference>
<evidence type="ECO:0000256" key="6">
    <source>
        <dbReference type="ARBA" id="ARBA00023002"/>
    </source>
</evidence>
<dbReference type="GO" id="GO:0050660">
    <property type="term" value="F:flavin adenine dinucleotide binding"/>
    <property type="evidence" value="ECO:0007669"/>
    <property type="project" value="InterPro"/>
</dbReference>
<proteinExistence type="predicted"/>
<comment type="subcellular location">
    <subcellularLocation>
        <location evidence="2">Mitochondrion</location>
    </subcellularLocation>
</comment>
<evidence type="ECO:0000256" key="2">
    <source>
        <dbReference type="ARBA" id="ARBA00004173"/>
    </source>
</evidence>
<keyword evidence="3" id="KW-0285">Flavoprotein</keyword>
<dbReference type="InterPro" id="IPR009100">
    <property type="entry name" value="AcylCoA_DH/oxidase_NM_dom_sf"/>
</dbReference>
<evidence type="ECO:0000256" key="1">
    <source>
        <dbReference type="ARBA" id="ARBA00001974"/>
    </source>
</evidence>
<keyword evidence="10" id="KW-1185">Reference proteome</keyword>
<dbReference type="AlphaFoldDB" id="A0A9Q0MC56"/>
<dbReference type="Pfam" id="PF21343">
    <property type="entry name" value="ACAD9-ACADV_C"/>
    <property type="match status" value="1"/>
</dbReference>
<gene>
    <name evidence="9" type="ORF">RDWZM_000037</name>
</gene>
<keyword evidence="6" id="KW-0560">Oxidoreductase</keyword>
<sequence length="682" mass="79233">MLGLNILRTSRFIKFIGPRTYFYRLSSSSIAKESTQQPAEGFEQTQSQRYSKFIEPVPIQSLNVRDNIEKLEKPGSILNSHFSGHYDKDLLNFPFLLRTRQEFLKINEQYEMIRNTWNNLTKSSETLNLLGFNSLHKLSVSEMIFIFESIGAAIQKQTSFGRDEDEELRHRKKMAKSLNQFETFKNNRISEVAFECFNDARSTIETIIPMIIHNSLAYYATHNSSNASLKEKLLENDQNYKIAFAFGEPSTINQSSEFLKWNSKAKLTNDYKYWIISGEKNRIIQNDYSHYLIFCQTEEFVEQQKFDSNDLYKSGIVGLLVPADKLDRIDSDGVDYFGIDYQKIVFKDIKVDREQCELISARQDLTHIFNIKGCGQLATSAVVLGLLKQLLKNSYSYLVNNKLGLTECELVQHKLYQATSKIYSLESMIYMTAAMYDSLESGANFESETMATKSLAIQYGYFVLEELRSIFGYRFPFSSTSMELIHSFDTFLDTSHSNRLLLGHRATEAYMKQFGFGKSRSTYISSIYSVSNYLKYRKLSRRYDVLTHEMTKYIHHNLHSACDWIESCLNRLDYSTNFNVNLYGKDLLHKNNELNRLSEIGIDIFMMISVLSRANHSLCYGIRNNQAEKELCLAICKETFLRHLQLFENLNRESMTDNDEFAQNVYKQNLEEGGYFASLFRI</sequence>
<dbReference type="InterPro" id="IPR046373">
    <property type="entry name" value="Acyl-CoA_Oxase/DH_mid-dom_sf"/>
</dbReference>
<dbReference type="Gene3D" id="1.20.140.10">
    <property type="entry name" value="Butyryl-CoA Dehydrogenase, subunit A, domain 3"/>
    <property type="match status" value="2"/>
</dbReference>
<dbReference type="InterPro" id="IPR036250">
    <property type="entry name" value="AcylCo_DH-like_C"/>
</dbReference>
<dbReference type="SUPFAM" id="SSF47203">
    <property type="entry name" value="Acyl-CoA dehydrogenase C-terminal domain-like"/>
    <property type="match status" value="1"/>
</dbReference>
<evidence type="ECO:0000256" key="4">
    <source>
        <dbReference type="ARBA" id="ARBA00022827"/>
    </source>
</evidence>
<evidence type="ECO:0000259" key="8">
    <source>
        <dbReference type="Pfam" id="PF21343"/>
    </source>
</evidence>